<dbReference type="AlphaFoldDB" id="A0A917CJD9"/>
<accession>A0A917CJD9</accession>
<reference evidence="1" key="1">
    <citation type="journal article" date="2014" name="Int. J. Syst. Evol. Microbiol.">
        <title>Complete genome sequence of Corynebacterium casei LMG S-19264T (=DSM 44701T), isolated from a smear-ripened cheese.</title>
        <authorList>
            <consortium name="US DOE Joint Genome Institute (JGI-PGF)"/>
            <person name="Walter F."/>
            <person name="Albersmeier A."/>
            <person name="Kalinowski J."/>
            <person name="Ruckert C."/>
        </authorList>
    </citation>
    <scope>NUCLEOTIDE SEQUENCE</scope>
    <source>
        <strain evidence="1">CGMCC 1.12987</strain>
    </source>
</reference>
<dbReference type="Proteomes" id="UP000644756">
    <property type="component" value="Unassembled WGS sequence"/>
</dbReference>
<evidence type="ECO:0000313" key="2">
    <source>
        <dbReference type="Proteomes" id="UP000644756"/>
    </source>
</evidence>
<dbReference type="EMBL" id="BMGR01000001">
    <property type="protein sequence ID" value="GGF88304.1"/>
    <property type="molecule type" value="Genomic_DNA"/>
</dbReference>
<protein>
    <submittedName>
        <fullName evidence="1">Uncharacterized protein</fullName>
    </submittedName>
</protein>
<reference evidence="1" key="2">
    <citation type="submission" date="2020-09" db="EMBL/GenBank/DDBJ databases">
        <authorList>
            <person name="Sun Q."/>
            <person name="Zhou Y."/>
        </authorList>
    </citation>
    <scope>NUCLEOTIDE SEQUENCE</scope>
    <source>
        <strain evidence="1">CGMCC 1.12987</strain>
    </source>
</reference>
<sequence length="48" mass="5779">MNTERITITPERLRELLRDEYRRGYEDGYVIGRVAEMIGKKYEEEAID</sequence>
<keyword evidence="2" id="KW-1185">Reference proteome</keyword>
<organism evidence="1 2">
    <name type="scientific">Paenibacillus abyssi</name>
    <dbReference type="NCBI Taxonomy" id="1340531"/>
    <lineage>
        <taxon>Bacteria</taxon>
        <taxon>Bacillati</taxon>
        <taxon>Bacillota</taxon>
        <taxon>Bacilli</taxon>
        <taxon>Bacillales</taxon>
        <taxon>Paenibacillaceae</taxon>
        <taxon>Paenibacillus</taxon>
    </lineage>
</organism>
<dbReference type="RefSeq" id="WP_188528156.1">
    <property type="nucleotide sequence ID" value="NZ_BMGR01000001.1"/>
</dbReference>
<evidence type="ECO:0000313" key="1">
    <source>
        <dbReference type="EMBL" id="GGF88304.1"/>
    </source>
</evidence>
<gene>
    <name evidence="1" type="ORF">GCM10010916_02050</name>
</gene>
<proteinExistence type="predicted"/>
<comment type="caution">
    <text evidence="1">The sequence shown here is derived from an EMBL/GenBank/DDBJ whole genome shotgun (WGS) entry which is preliminary data.</text>
</comment>
<name>A0A917CJD9_9BACL</name>